<dbReference type="Gene3D" id="3.40.50.720">
    <property type="entry name" value="NAD(P)-binding Rossmann-like Domain"/>
    <property type="match status" value="1"/>
</dbReference>
<organism evidence="3 4">
    <name type="scientific">Halorubellus litoreus</name>
    <dbReference type="NCBI Taxonomy" id="755308"/>
    <lineage>
        <taxon>Archaea</taxon>
        <taxon>Methanobacteriati</taxon>
        <taxon>Methanobacteriota</taxon>
        <taxon>Stenosarchaea group</taxon>
        <taxon>Halobacteria</taxon>
        <taxon>Halobacteriales</taxon>
        <taxon>Halorubellaceae</taxon>
        <taxon>Halorubellus</taxon>
    </lineage>
</organism>
<feature type="domain" description="GFO/IDH/MocA-like oxidoreductase" evidence="2">
    <location>
        <begin position="160"/>
        <end position="224"/>
    </location>
</feature>
<dbReference type="PANTHER" id="PTHR43377">
    <property type="entry name" value="BILIVERDIN REDUCTASE A"/>
    <property type="match status" value="1"/>
</dbReference>
<dbReference type="InterPro" id="IPR000683">
    <property type="entry name" value="Gfo/Idh/MocA-like_OxRdtase_N"/>
</dbReference>
<dbReference type="AlphaFoldDB" id="A0ABD5VKG2"/>
<accession>A0ABD5VKG2</accession>
<comment type="caution">
    <text evidence="3">The sequence shown here is derived from an EMBL/GenBank/DDBJ whole genome shotgun (WGS) entry which is preliminary data.</text>
</comment>
<dbReference type="RefSeq" id="WP_336351496.1">
    <property type="nucleotide sequence ID" value="NZ_JAZAQL010000003.1"/>
</dbReference>
<protein>
    <submittedName>
        <fullName evidence="3">Gfo/Idh/MocA family protein</fullName>
    </submittedName>
</protein>
<feature type="domain" description="Gfo/Idh/MocA-like oxidoreductase N-terminal" evidence="1">
    <location>
        <begin position="10"/>
        <end position="123"/>
    </location>
</feature>
<name>A0ABD5VKG2_9EURY</name>
<proteinExistence type="predicted"/>
<dbReference type="InterPro" id="IPR051450">
    <property type="entry name" value="Gfo/Idh/MocA_Oxidoreductases"/>
</dbReference>
<dbReference type="Pfam" id="PF01408">
    <property type="entry name" value="GFO_IDH_MocA"/>
    <property type="match status" value="1"/>
</dbReference>
<dbReference type="SUPFAM" id="SSF51735">
    <property type="entry name" value="NAD(P)-binding Rossmann-fold domains"/>
    <property type="match status" value="1"/>
</dbReference>
<dbReference type="InterPro" id="IPR055170">
    <property type="entry name" value="GFO_IDH_MocA-like_dom"/>
</dbReference>
<evidence type="ECO:0000313" key="4">
    <source>
        <dbReference type="Proteomes" id="UP001596395"/>
    </source>
</evidence>
<dbReference type="Proteomes" id="UP001596395">
    <property type="component" value="Unassembled WGS sequence"/>
</dbReference>
<dbReference type="EMBL" id="JBHSXN010000003">
    <property type="protein sequence ID" value="MFC6954552.1"/>
    <property type="molecule type" value="Genomic_DNA"/>
</dbReference>
<reference evidence="3 4" key="1">
    <citation type="journal article" date="2019" name="Int. J. Syst. Evol. Microbiol.">
        <title>The Global Catalogue of Microorganisms (GCM) 10K type strain sequencing project: providing services to taxonomists for standard genome sequencing and annotation.</title>
        <authorList>
            <consortium name="The Broad Institute Genomics Platform"/>
            <consortium name="The Broad Institute Genome Sequencing Center for Infectious Disease"/>
            <person name="Wu L."/>
            <person name="Ma J."/>
        </authorList>
    </citation>
    <scope>NUCLEOTIDE SEQUENCE [LARGE SCALE GENOMIC DNA]</scope>
    <source>
        <strain evidence="3 4">GX26</strain>
    </source>
</reference>
<evidence type="ECO:0000313" key="3">
    <source>
        <dbReference type="EMBL" id="MFC6954552.1"/>
    </source>
</evidence>
<dbReference type="SUPFAM" id="SSF55347">
    <property type="entry name" value="Glyceraldehyde-3-phosphate dehydrogenase-like, C-terminal domain"/>
    <property type="match status" value="1"/>
</dbReference>
<gene>
    <name evidence="3" type="ORF">ACFQGB_16935</name>
</gene>
<dbReference type="Pfam" id="PF22725">
    <property type="entry name" value="GFO_IDH_MocA_C3"/>
    <property type="match status" value="1"/>
</dbReference>
<keyword evidence="4" id="KW-1185">Reference proteome</keyword>
<sequence>MSGRRERIPAGVVGVGSMGRQHARVYAELPGVELVGVYDANEACAEEVADDYETDAMTLPDLLDAARVVSVAVPTEHHYDVVKTCLEHDVHVLVEKPFVEERERGEELATLARQRGLVLQVGYIERFNPATRVLQDVVPDLDLIAFDVQRLGPPIDRDIKDSVVLDLMVHDLDILLSLMDCDVASVSAVAHDPQYVVAQLVFEDGTVASLTASRRTRQKIRELSVTAESCRVNVDFIRQSVNIHRESFPEYLETNGDIRYRHESVVEQPMVENGEPLKAELQSFVNAVREGKPAEVTPEDALRVQALAERIEALALVGRKEVTAR</sequence>
<dbReference type="Gene3D" id="3.30.360.10">
    <property type="entry name" value="Dihydrodipicolinate Reductase, domain 2"/>
    <property type="match status" value="1"/>
</dbReference>
<dbReference type="InterPro" id="IPR036291">
    <property type="entry name" value="NAD(P)-bd_dom_sf"/>
</dbReference>
<evidence type="ECO:0000259" key="2">
    <source>
        <dbReference type="Pfam" id="PF22725"/>
    </source>
</evidence>
<evidence type="ECO:0000259" key="1">
    <source>
        <dbReference type="Pfam" id="PF01408"/>
    </source>
</evidence>
<dbReference type="PANTHER" id="PTHR43377:SF1">
    <property type="entry name" value="BILIVERDIN REDUCTASE A"/>
    <property type="match status" value="1"/>
</dbReference>